<dbReference type="InterPro" id="IPR000415">
    <property type="entry name" value="Nitroreductase-like"/>
</dbReference>
<organism evidence="7 8">
    <name type="scientific">Paenibacillus beijingensis</name>
    <dbReference type="NCBI Taxonomy" id="1126833"/>
    <lineage>
        <taxon>Bacteria</taxon>
        <taxon>Bacillati</taxon>
        <taxon>Bacillota</taxon>
        <taxon>Bacilli</taxon>
        <taxon>Bacillales</taxon>
        <taxon>Paenibacillaceae</taxon>
        <taxon>Paenibacillus</taxon>
    </lineage>
</organism>
<gene>
    <name evidence="7" type="ORF">VN24_18140</name>
</gene>
<dbReference type="OrthoDB" id="9775805at2"/>
<name>A0A0D5NMC9_9BACL</name>
<dbReference type="HOGENOM" id="CLU_070764_0_0_9"/>
<dbReference type="SUPFAM" id="SSF55469">
    <property type="entry name" value="FMN-dependent nitroreductase-like"/>
    <property type="match status" value="1"/>
</dbReference>
<dbReference type="KEGG" id="pbj:VN24_18140"/>
<accession>A0A0D5NMC9</accession>
<evidence type="ECO:0000259" key="6">
    <source>
        <dbReference type="Pfam" id="PF00881"/>
    </source>
</evidence>
<feature type="domain" description="Nitroreductase" evidence="6">
    <location>
        <begin position="15"/>
        <end position="166"/>
    </location>
</feature>
<dbReference type="InterPro" id="IPR016446">
    <property type="entry name" value="Flavin_OxRdtase_Frp"/>
</dbReference>
<evidence type="ECO:0000256" key="4">
    <source>
        <dbReference type="ARBA" id="ARBA00023002"/>
    </source>
</evidence>
<evidence type="ECO:0000256" key="1">
    <source>
        <dbReference type="ARBA" id="ARBA00008366"/>
    </source>
</evidence>
<keyword evidence="4 5" id="KW-0560">Oxidoreductase</keyword>
<keyword evidence="8" id="KW-1185">Reference proteome</keyword>
<keyword evidence="2 5" id="KW-0285">Flavoprotein</keyword>
<dbReference type="CDD" id="cd02146">
    <property type="entry name" value="NfsA-like"/>
    <property type="match status" value="1"/>
</dbReference>
<reference evidence="7 8" key="1">
    <citation type="journal article" date="2015" name="J. Biotechnol.">
        <title>Complete genome sequence of Paenibacillus beijingensis 7188(T) (=DSM 24997(T)), a novel rhizobacterium from jujube garden soil.</title>
        <authorList>
            <person name="Kwak Y."/>
            <person name="Shin J.H."/>
        </authorList>
    </citation>
    <scope>NUCLEOTIDE SEQUENCE [LARGE SCALE GENOMIC DNA]</scope>
    <source>
        <strain evidence="7 8">DSM 24997</strain>
    </source>
</reference>
<dbReference type="Proteomes" id="UP000032633">
    <property type="component" value="Chromosome"/>
</dbReference>
<dbReference type="InterPro" id="IPR029479">
    <property type="entry name" value="Nitroreductase"/>
</dbReference>
<sequence length="256" mass="28844">MLNTFSNETIEALLHHRSIRRYKNEPVTRSQLELILRCAQQASSSSHMQTYSVISVTEPDKRRAIAAWAGGQRHVEQAPVFLVWCADLHRFDQAVAGAGGQFEPSLEYFLVATVDVSLAAQNAVIAAESMGLGAVYIGGIRNEMKKVAGLLELPELVYPVFGLCIGVPDEQPDLRPRLPQEAVFHENRYNRDAFGQTIEAYDKTYHTYASSRSGGTKDTTWSIEMRGRTKYPPRQYGDFLRDQRFKLDDGQEDQDD</sequence>
<dbReference type="AlphaFoldDB" id="A0A0D5NMC9"/>
<proteinExistence type="inferred from homology"/>
<dbReference type="GO" id="GO:0016491">
    <property type="term" value="F:oxidoreductase activity"/>
    <property type="evidence" value="ECO:0007669"/>
    <property type="project" value="UniProtKB-UniRule"/>
</dbReference>
<reference evidence="8" key="2">
    <citation type="submission" date="2015-03" db="EMBL/GenBank/DDBJ databases">
        <title>Genome sequence of Paenibacillus beijingensis strain DSM 24997T.</title>
        <authorList>
            <person name="Kwak Y."/>
            <person name="Shin J.-H."/>
        </authorList>
    </citation>
    <scope>NUCLEOTIDE SEQUENCE [LARGE SCALE GENOMIC DNA]</scope>
    <source>
        <strain evidence="8">DSM 24997</strain>
    </source>
</reference>
<dbReference type="RefSeq" id="WP_045671555.1">
    <property type="nucleotide sequence ID" value="NZ_CP011058.1"/>
</dbReference>
<dbReference type="Gene3D" id="3.40.109.10">
    <property type="entry name" value="NADH Oxidase"/>
    <property type="match status" value="1"/>
</dbReference>
<evidence type="ECO:0000256" key="2">
    <source>
        <dbReference type="ARBA" id="ARBA00022630"/>
    </source>
</evidence>
<keyword evidence="5" id="KW-0521">NADP</keyword>
<dbReference type="EMBL" id="CP011058">
    <property type="protein sequence ID" value="AJY76127.1"/>
    <property type="molecule type" value="Genomic_DNA"/>
</dbReference>
<evidence type="ECO:0000313" key="7">
    <source>
        <dbReference type="EMBL" id="AJY76127.1"/>
    </source>
</evidence>
<dbReference type="NCBIfam" id="NF008033">
    <property type="entry name" value="PRK10765.1"/>
    <property type="match status" value="1"/>
</dbReference>
<protein>
    <recommendedName>
        <fullName evidence="6">Nitroreductase domain-containing protein</fullName>
    </recommendedName>
</protein>
<dbReference type="PANTHER" id="PTHR43425:SF2">
    <property type="entry name" value="OXYGEN-INSENSITIVE NADPH NITROREDUCTASE"/>
    <property type="match status" value="1"/>
</dbReference>
<keyword evidence="3 5" id="KW-0288">FMN</keyword>
<dbReference type="STRING" id="1126833.VN24_18140"/>
<evidence type="ECO:0000256" key="5">
    <source>
        <dbReference type="PIRNR" id="PIRNR005426"/>
    </source>
</evidence>
<dbReference type="PANTHER" id="PTHR43425">
    <property type="entry name" value="OXYGEN-INSENSITIVE NADPH NITROREDUCTASE"/>
    <property type="match status" value="1"/>
</dbReference>
<comment type="similarity">
    <text evidence="1 5">Belongs to the flavin oxidoreductase frp family.</text>
</comment>
<dbReference type="PATRIC" id="fig|1126833.4.peg.3991"/>
<evidence type="ECO:0000313" key="8">
    <source>
        <dbReference type="Proteomes" id="UP000032633"/>
    </source>
</evidence>
<dbReference type="Pfam" id="PF00881">
    <property type="entry name" value="Nitroreductase"/>
    <property type="match status" value="1"/>
</dbReference>
<dbReference type="PIRSF" id="PIRSF005426">
    <property type="entry name" value="Frp"/>
    <property type="match status" value="1"/>
</dbReference>
<evidence type="ECO:0000256" key="3">
    <source>
        <dbReference type="ARBA" id="ARBA00022643"/>
    </source>
</evidence>